<evidence type="ECO:0000256" key="3">
    <source>
        <dbReference type="ARBA" id="ARBA00005947"/>
    </source>
</evidence>
<comment type="caution">
    <text evidence="19">The sequence shown here is derived from an EMBL/GenBank/DDBJ whole genome shotgun (WGS) entry which is preliminary data.</text>
</comment>
<dbReference type="Gene3D" id="1.20.5.220">
    <property type="match status" value="1"/>
</dbReference>
<dbReference type="InterPro" id="IPR000286">
    <property type="entry name" value="HDACs"/>
</dbReference>
<evidence type="ECO:0000256" key="7">
    <source>
        <dbReference type="ARBA" id="ARBA00022801"/>
    </source>
</evidence>
<dbReference type="Pfam" id="PF08997">
    <property type="entry name" value="UCR_6-4kD"/>
    <property type="match status" value="1"/>
</dbReference>
<dbReference type="GO" id="GO:0003723">
    <property type="term" value="F:RNA binding"/>
    <property type="evidence" value="ECO:0007669"/>
    <property type="project" value="UniProtKB-UniRule"/>
</dbReference>
<evidence type="ECO:0000256" key="1">
    <source>
        <dbReference type="ARBA" id="ARBA00004604"/>
    </source>
</evidence>
<keyword evidence="10" id="KW-0805">Transcription regulation</keyword>
<dbReference type="CDD" id="cd12263">
    <property type="entry name" value="RRM_ABT1_like"/>
    <property type="match status" value="1"/>
</dbReference>
<dbReference type="InterPro" id="IPR044150">
    <property type="entry name" value="HDAC_classIV"/>
</dbReference>
<name>A0A0V1MLD7_9BILA</name>
<dbReference type="Proteomes" id="UP000054843">
    <property type="component" value="Unassembled WGS sequence"/>
</dbReference>
<evidence type="ECO:0000256" key="15">
    <source>
        <dbReference type="ARBA" id="ARBA00065154"/>
    </source>
</evidence>
<dbReference type="GO" id="GO:0000472">
    <property type="term" value="P:endonucleolytic cleavage to generate mature 5'-end of SSU-rRNA from (SSU-rRNA, 5.8S rRNA, LSU-rRNA)"/>
    <property type="evidence" value="ECO:0007669"/>
    <property type="project" value="TreeGrafter"/>
</dbReference>
<evidence type="ECO:0000256" key="13">
    <source>
        <dbReference type="ARBA" id="ARBA00048287"/>
    </source>
</evidence>
<dbReference type="SUPFAM" id="SSF81518">
    <property type="entry name" value="Subunit XI (6.4 kDa protein) of cytochrome bc1 complex (Ubiquinol-cytochrome c reductase)"/>
    <property type="match status" value="1"/>
</dbReference>
<dbReference type="InterPro" id="IPR023801">
    <property type="entry name" value="His_deacetylse_dom"/>
</dbReference>
<dbReference type="Pfam" id="PF00850">
    <property type="entry name" value="Hist_deacetyl"/>
    <property type="match status" value="1"/>
</dbReference>
<dbReference type="PANTHER" id="PTHR12311:SF7">
    <property type="entry name" value="ACTIVATOR OF BASAL TRANSCRIPTION 1"/>
    <property type="match status" value="1"/>
</dbReference>
<evidence type="ECO:0000256" key="10">
    <source>
        <dbReference type="ARBA" id="ARBA00023015"/>
    </source>
</evidence>
<reference evidence="19 20" key="1">
    <citation type="submission" date="2015-01" db="EMBL/GenBank/DDBJ databases">
        <title>Evolution of Trichinella species and genotypes.</title>
        <authorList>
            <person name="Korhonen P.K."/>
            <person name="Edoardo P."/>
            <person name="Giuseppe L.R."/>
            <person name="Gasser R.B."/>
        </authorList>
    </citation>
    <scope>NUCLEOTIDE SEQUENCE [LARGE SCALE GENOMIC DNA]</scope>
    <source>
        <strain evidence="19">ISS1980</strain>
    </source>
</reference>
<dbReference type="PRINTS" id="PR01270">
    <property type="entry name" value="HDASUPER"/>
</dbReference>
<dbReference type="PROSITE" id="PS50102">
    <property type="entry name" value="RRM"/>
    <property type="match status" value="1"/>
</dbReference>
<proteinExistence type="inferred from homology"/>
<dbReference type="EMBL" id="JYDO01000079">
    <property type="protein sequence ID" value="KRZ72387.1"/>
    <property type="molecule type" value="Genomic_DNA"/>
</dbReference>
<dbReference type="SMART" id="SM00360">
    <property type="entry name" value="RRM"/>
    <property type="match status" value="1"/>
</dbReference>
<evidence type="ECO:0000313" key="19">
    <source>
        <dbReference type="EMBL" id="KRZ72387.1"/>
    </source>
</evidence>
<dbReference type="GO" id="GO:0005730">
    <property type="term" value="C:nucleolus"/>
    <property type="evidence" value="ECO:0007669"/>
    <property type="project" value="UniProtKB-SubCell"/>
</dbReference>
<evidence type="ECO:0000256" key="5">
    <source>
        <dbReference type="ARBA" id="ARBA00020737"/>
    </source>
</evidence>
<keyword evidence="7" id="KW-0378">Hydrolase</keyword>
<dbReference type="InterPro" id="IPR000504">
    <property type="entry name" value="RRM_dom"/>
</dbReference>
<organism evidence="19 20">
    <name type="scientific">Trichinella papuae</name>
    <dbReference type="NCBI Taxonomy" id="268474"/>
    <lineage>
        <taxon>Eukaryota</taxon>
        <taxon>Metazoa</taxon>
        <taxon>Ecdysozoa</taxon>
        <taxon>Nematoda</taxon>
        <taxon>Enoplea</taxon>
        <taxon>Dorylaimia</taxon>
        <taxon>Trichinellida</taxon>
        <taxon>Trichinellidae</taxon>
        <taxon>Trichinella</taxon>
    </lineage>
</organism>
<dbReference type="Gene3D" id="3.30.70.330">
    <property type="match status" value="1"/>
</dbReference>
<comment type="similarity">
    <text evidence="3">Belongs to the histone deacetylase family.</text>
</comment>
<dbReference type="PANTHER" id="PTHR12311">
    <property type="entry name" value="ACTIVATOR OF BASAL TRANSCRIPTION 1"/>
    <property type="match status" value="1"/>
</dbReference>
<dbReference type="InterPro" id="IPR039119">
    <property type="entry name" value="ABT1/Esf2"/>
</dbReference>
<dbReference type="Gene3D" id="3.40.800.20">
    <property type="entry name" value="Histone deacetylase domain"/>
    <property type="match status" value="1"/>
</dbReference>
<comment type="function">
    <text evidence="14">Responsible for the deacetylation of lysine residues on the N-terminal part of the core histones (H2A, H2B, H3 and H4). Histone deacetylation gives a tag for epigenetic repression and plays an important role in transcriptional regulation, cell cycle progression and developmental events. Histone deacetylases act via the formation of large multiprotein complexes.</text>
</comment>
<evidence type="ECO:0000256" key="17">
    <source>
        <dbReference type="PROSITE-ProRule" id="PRU00176"/>
    </source>
</evidence>
<sequence>MDITEEDLGRINSSKLYAPLKEQGLHSFVFDPIYDIRFFGIEKLHPFDAGKWGRVYNKLVERGYINEQHICHPREAQYDDLLIVHSKSYLSTLKWNVLIARIMEVPLLIFFPACVIDRKVLKSFRYQTGGTVLAVRLAIECGAAVNLGGGFHHCSSKSGGGFCPYADITLAIKFLFAQRLVEKVMIVDLDAHQGNGHERDFLTSTDNVYILDVYNCDIYPRDAKAKKAIRKPVEIKSQTSDQQYFTLLKKALDEAVLEFQPELVLYNAGTDSLTNDPLGNLDLSPTAILQRDELIFKTFRKSNPAVPIAMVFSGGYQRNSAEVIANSLGNLIDKGYINRLRMALNFTQLLRKYNLPSPFSLAMYGAVGAICGIYITDWNVIIRYIPFYGNKLKEPKHYVVFWAMAYSCVDQGLWFDENGQPDVAVGLYEGALELIDKAGNMPGATENENYLKMLSARDMVVDRLQWLRSRCNGEEKSQTAHVEPPACFLEAFEPCRDAELICQIDDGVQLYTKPPQSESESELKTVGFISVGSWVYPLLPDPKVGLMLPPNLDKEKLKQFEDIVHESTVCVDQKEPPELTETEKKSGTYVALGIRECAEKTSDIIERKSSILSSRVSFSESKLVGYPRVQTGVHYLRKGTDQVGVAASRLGKLLASEASKRMKKDGVVSKAVYGAAEVASGGICGAAAVWVSMEEAARILGKSIANGSVRVMEQKYGPSAATLTDDALHTLGYCGATAWNVHNIGPKAIAKETVRELGLFLSKEGSSRNLKMKKPSPPQMEIAEIEDKKKKKKLQQESDFTLDESTEPGIIYMSTIPYSMTVKQVRDILESYGTIGRIYFHKEQVEGKNGQKRRKYTEGWVEFADKRVAKRVAMMLNNKQVGGRKRSRAYECLWNMKYLHRFKWYHLTEQLTYERNLHRQRLQMEVSQAKREARFFSQQLEKGKHLSKLEQHVLKKGGLWERYQRQIKQRKPFVEKKSVDRTKLLKSILQ</sequence>
<keyword evidence="9 17" id="KW-0694">RNA-binding</keyword>
<dbReference type="CDD" id="cd09993">
    <property type="entry name" value="HDAC_classIV"/>
    <property type="match status" value="1"/>
</dbReference>
<dbReference type="InterPro" id="IPR035979">
    <property type="entry name" value="RBD_domain_sf"/>
</dbReference>
<dbReference type="GO" id="GO:0034462">
    <property type="term" value="P:small-subunit processome assembly"/>
    <property type="evidence" value="ECO:0007669"/>
    <property type="project" value="TreeGrafter"/>
</dbReference>
<dbReference type="FunFam" id="3.40.800.20:FF:000009">
    <property type="entry name" value="Histone deacetylase 11"/>
    <property type="match status" value="1"/>
</dbReference>
<dbReference type="Pfam" id="PF06911">
    <property type="entry name" value="Senescence"/>
    <property type="match status" value="1"/>
</dbReference>
<dbReference type="InterPro" id="IPR015089">
    <property type="entry name" value="UQCR"/>
</dbReference>
<evidence type="ECO:0000256" key="11">
    <source>
        <dbReference type="ARBA" id="ARBA00023163"/>
    </source>
</evidence>
<evidence type="ECO:0000256" key="16">
    <source>
        <dbReference type="ARBA" id="ARBA00072450"/>
    </source>
</evidence>
<evidence type="ECO:0000256" key="14">
    <source>
        <dbReference type="ARBA" id="ARBA00059784"/>
    </source>
</evidence>
<comment type="similarity">
    <text evidence="2">Belongs to the ESF2/ABP1 family.</text>
</comment>
<dbReference type="GO" id="GO:0000118">
    <property type="term" value="C:histone deacetylase complex"/>
    <property type="evidence" value="ECO:0007669"/>
    <property type="project" value="UniProtKB-ARBA"/>
</dbReference>
<comment type="subunit">
    <text evidence="15">Interacts with HDAC6.</text>
</comment>
<evidence type="ECO:0000256" key="8">
    <source>
        <dbReference type="ARBA" id="ARBA00022853"/>
    </source>
</evidence>
<dbReference type="OrthoDB" id="287393at2759"/>
<dbReference type="EC" id="3.5.1.98" evidence="4"/>
<dbReference type="STRING" id="268474.A0A0V1MLD7"/>
<evidence type="ECO:0000256" key="4">
    <source>
        <dbReference type="ARBA" id="ARBA00012111"/>
    </source>
</evidence>
<evidence type="ECO:0000256" key="9">
    <source>
        <dbReference type="ARBA" id="ARBA00022884"/>
    </source>
</evidence>
<dbReference type="GO" id="GO:0000447">
    <property type="term" value="P:endonucleolytic cleavage in ITS1 to separate SSU-rRNA from 5.8S rRNA and LSU-rRNA from tricistronic rRNA transcript (SSU-rRNA, 5.8S rRNA, LSU-rRNA)"/>
    <property type="evidence" value="ECO:0007669"/>
    <property type="project" value="TreeGrafter"/>
</dbReference>
<dbReference type="InterPro" id="IPR023696">
    <property type="entry name" value="Ureohydrolase_dom_sf"/>
</dbReference>
<evidence type="ECO:0000256" key="6">
    <source>
        <dbReference type="ARBA" id="ARBA00022491"/>
    </source>
</evidence>
<dbReference type="InterPro" id="IPR037138">
    <property type="entry name" value="His_deacetylse_dom_sf"/>
</dbReference>
<keyword evidence="6" id="KW-0678">Repressor</keyword>
<protein>
    <recommendedName>
        <fullName evidence="5">Activator of basal transcription 1</fullName>
        <ecNumber evidence="4">3.5.1.98</ecNumber>
    </recommendedName>
    <alternativeName>
        <fullName evidence="16">Histone deacetylase 11</fullName>
    </alternativeName>
</protein>
<evidence type="ECO:0000256" key="12">
    <source>
        <dbReference type="ARBA" id="ARBA00023242"/>
    </source>
</evidence>
<dbReference type="GO" id="GO:0141221">
    <property type="term" value="F:histone deacetylase activity, hydrolytic mechanism"/>
    <property type="evidence" value="ECO:0007669"/>
    <property type="project" value="UniProtKB-EC"/>
</dbReference>
<dbReference type="SUPFAM" id="SSF52768">
    <property type="entry name" value="Arginase/deacetylase"/>
    <property type="match status" value="1"/>
</dbReference>
<dbReference type="SUPFAM" id="SSF54928">
    <property type="entry name" value="RNA-binding domain, RBD"/>
    <property type="match status" value="1"/>
</dbReference>
<keyword evidence="8" id="KW-0156">Chromatin regulator</keyword>
<dbReference type="InterPro" id="IPR034353">
    <property type="entry name" value="ABT1/ESF2_RRM"/>
</dbReference>
<dbReference type="GO" id="GO:0005739">
    <property type="term" value="C:mitochondrion"/>
    <property type="evidence" value="ECO:0007669"/>
    <property type="project" value="GOC"/>
</dbReference>
<dbReference type="AlphaFoldDB" id="A0A0V1MLD7"/>
<comment type="subcellular location">
    <subcellularLocation>
        <location evidence="1">Nucleus</location>
        <location evidence="1">Nucleolus</location>
    </subcellularLocation>
</comment>
<evidence type="ECO:0000259" key="18">
    <source>
        <dbReference type="PROSITE" id="PS50102"/>
    </source>
</evidence>
<dbReference type="GO" id="GO:0006122">
    <property type="term" value="P:mitochondrial electron transport, ubiquinol to cytochrome c"/>
    <property type="evidence" value="ECO:0007669"/>
    <property type="project" value="InterPro"/>
</dbReference>
<gene>
    <name evidence="19" type="primary">ABT1</name>
    <name evidence="19" type="ORF">T10_6993</name>
</gene>
<evidence type="ECO:0000313" key="20">
    <source>
        <dbReference type="Proteomes" id="UP000054843"/>
    </source>
</evidence>
<dbReference type="InterPro" id="IPR012677">
    <property type="entry name" value="Nucleotide-bd_a/b_plait_sf"/>
</dbReference>
<dbReference type="InterPro" id="IPR029027">
    <property type="entry name" value="Single_a-helix_sf"/>
</dbReference>
<keyword evidence="11" id="KW-0804">Transcription</keyword>
<dbReference type="Pfam" id="PF00076">
    <property type="entry name" value="RRM_1"/>
    <property type="match status" value="1"/>
</dbReference>
<evidence type="ECO:0000256" key="2">
    <source>
        <dbReference type="ARBA" id="ARBA00005819"/>
    </source>
</evidence>
<keyword evidence="12" id="KW-0539">Nucleus</keyword>
<comment type="catalytic activity">
    <reaction evidence="13">
        <text>N(6)-acetyl-L-lysyl-[histone] + H2O = L-lysyl-[histone] + acetate</text>
        <dbReference type="Rhea" id="RHEA:58196"/>
        <dbReference type="Rhea" id="RHEA-COMP:9845"/>
        <dbReference type="Rhea" id="RHEA-COMP:11338"/>
        <dbReference type="ChEBI" id="CHEBI:15377"/>
        <dbReference type="ChEBI" id="CHEBI:29969"/>
        <dbReference type="ChEBI" id="CHEBI:30089"/>
        <dbReference type="ChEBI" id="CHEBI:61930"/>
        <dbReference type="EC" id="3.5.1.98"/>
    </reaction>
</comment>
<dbReference type="GO" id="GO:0000480">
    <property type="term" value="P:endonucleolytic cleavage in 5'-ETS of tricistronic rRNA transcript (SSU-rRNA, 5.8S rRNA, LSU-rRNA)"/>
    <property type="evidence" value="ECO:0007669"/>
    <property type="project" value="TreeGrafter"/>
</dbReference>
<keyword evidence="20" id="KW-1185">Reference proteome</keyword>
<feature type="domain" description="RRM" evidence="18">
    <location>
        <begin position="809"/>
        <end position="885"/>
    </location>
</feature>
<dbReference type="InterPro" id="IPR009686">
    <property type="entry name" value="Senescence/spartin_C"/>
</dbReference>
<accession>A0A0V1MLD7</accession>